<evidence type="ECO:0000313" key="2">
    <source>
        <dbReference type="EMBL" id="PNT66975.1"/>
    </source>
</evidence>
<dbReference type="EnsemblPlants" id="PNT66975">
    <property type="protein sequence ID" value="PNT66975"/>
    <property type="gene ID" value="BRADI_3g19044v3"/>
</dbReference>
<name>A0A2K2CY69_BRADI</name>
<feature type="compositionally biased region" description="Basic residues" evidence="1">
    <location>
        <begin position="98"/>
        <end position="110"/>
    </location>
</feature>
<reference evidence="2 3" key="1">
    <citation type="journal article" date="2010" name="Nature">
        <title>Genome sequencing and analysis of the model grass Brachypodium distachyon.</title>
        <authorList>
            <consortium name="International Brachypodium Initiative"/>
        </authorList>
    </citation>
    <scope>NUCLEOTIDE SEQUENCE [LARGE SCALE GENOMIC DNA]</scope>
    <source>
        <strain evidence="2 3">Bd21</strain>
    </source>
</reference>
<organism evidence="2">
    <name type="scientific">Brachypodium distachyon</name>
    <name type="common">Purple false brome</name>
    <name type="synonym">Trachynia distachya</name>
    <dbReference type="NCBI Taxonomy" id="15368"/>
    <lineage>
        <taxon>Eukaryota</taxon>
        <taxon>Viridiplantae</taxon>
        <taxon>Streptophyta</taxon>
        <taxon>Embryophyta</taxon>
        <taxon>Tracheophyta</taxon>
        <taxon>Spermatophyta</taxon>
        <taxon>Magnoliopsida</taxon>
        <taxon>Liliopsida</taxon>
        <taxon>Poales</taxon>
        <taxon>Poaceae</taxon>
        <taxon>BOP clade</taxon>
        <taxon>Pooideae</taxon>
        <taxon>Stipodae</taxon>
        <taxon>Brachypodieae</taxon>
        <taxon>Brachypodium</taxon>
    </lineage>
</organism>
<feature type="compositionally biased region" description="Low complexity" evidence="1">
    <location>
        <begin position="1"/>
        <end position="50"/>
    </location>
</feature>
<dbReference type="AlphaFoldDB" id="A0A2K2CY69"/>
<protein>
    <submittedName>
        <fullName evidence="2 3">Uncharacterized protein</fullName>
    </submittedName>
</protein>
<dbReference type="Gramene" id="PNT66975">
    <property type="protein sequence ID" value="PNT66975"/>
    <property type="gene ID" value="BRADI_3g19044v3"/>
</dbReference>
<feature type="compositionally biased region" description="Pro residues" evidence="1">
    <location>
        <begin position="80"/>
        <end position="97"/>
    </location>
</feature>
<reference evidence="3" key="3">
    <citation type="submission" date="2018-08" db="UniProtKB">
        <authorList>
            <consortium name="EnsemblPlants"/>
        </authorList>
    </citation>
    <scope>IDENTIFICATION</scope>
    <source>
        <strain evidence="3">cv. Bd21</strain>
    </source>
</reference>
<feature type="region of interest" description="Disordered" evidence="1">
    <location>
        <begin position="76"/>
        <end position="174"/>
    </location>
</feature>
<evidence type="ECO:0000313" key="3">
    <source>
        <dbReference type="EnsemblPlants" id="PNT66975"/>
    </source>
</evidence>
<dbReference type="Proteomes" id="UP000008810">
    <property type="component" value="Chromosome 3"/>
</dbReference>
<evidence type="ECO:0000313" key="4">
    <source>
        <dbReference type="Proteomes" id="UP000008810"/>
    </source>
</evidence>
<feature type="compositionally biased region" description="Basic and acidic residues" evidence="1">
    <location>
        <begin position="113"/>
        <end position="129"/>
    </location>
</feature>
<dbReference type="InParanoid" id="A0A2K2CY69"/>
<reference evidence="2" key="2">
    <citation type="submission" date="2017-06" db="EMBL/GenBank/DDBJ databases">
        <title>WGS assembly of Brachypodium distachyon.</title>
        <authorList>
            <consortium name="The International Brachypodium Initiative"/>
            <person name="Lucas S."/>
            <person name="Harmon-Smith M."/>
            <person name="Lail K."/>
            <person name="Tice H."/>
            <person name="Grimwood J."/>
            <person name="Bruce D."/>
            <person name="Barry K."/>
            <person name="Shu S."/>
            <person name="Lindquist E."/>
            <person name="Wang M."/>
            <person name="Pitluck S."/>
            <person name="Vogel J.P."/>
            <person name="Garvin D.F."/>
            <person name="Mockler T.C."/>
            <person name="Schmutz J."/>
            <person name="Rokhsar D."/>
            <person name="Bevan M.W."/>
        </authorList>
    </citation>
    <scope>NUCLEOTIDE SEQUENCE</scope>
    <source>
        <strain evidence="2">Bd21</strain>
    </source>
</reference>
<gene>
    <name evidence="2" type="ORF">BRADI_3g19044v3</name>
</gene>
<sequence>MEAHEAAAGGPRPVGGRLAARTTPACAARGAAPLASAAPASVPLPSTTPALAPPPSAPLAPRRWWASRRRTRHPRLWLPLRPPLQPRPPRPWPAPRRPTPRRLLPRRPPLHRAAVEERGGRRRNRGEWQRRRRREPPAPEPPNRLRCFALGPTWAGQRPPRPRPTPASPPPRLLQKSPSLHLCLFRFQWFLEYIPM</sequence>
<proteinExistence type="predicted"/>
<evidence type="ECO:0000256" key="1">
    <source>
        <dbReference type="SAM" id="MobiDB-lite"/>
    </source>
</evidence>
<feature type="compositionally biased region" description="Pro residues" evidence="1">
    <location>
        <begin position="162"/>
        <end position="172"/>
    </location>
</feature>
<accession>A0A2K2CY69</accession>
<keyword evidence="4" id="KW-1185">Reference proteome</keyword>
<dbReference type="EMBL" id="CM000882">
    <property type="protein sequence ID" value="PNT66975.1"/>
    <property type="molecule type" value="Genomic_DNA"/>
</dbReference>
<feature type="region of interest" description="Disordered" evidence="1">
    <location>
        <begin position="1"/>
        <end position="60"/>
    </location>
</feature>